<evidence type="ECO:0000256" key="2">
    <source>
        <dbReference type="ARBA" id="ARBA00008664"/>
    </source>
</evidence>
<dbReference type="SUPFAM" id="SSF56024">
    <property type="entry name" value="Phospholipase D/nuclease"/>
    <property type="match status" value="2"/>
</dbReference>
<evidence type="ECO:0000256" key="7">
    <source>
        <dbReference type="PIRNR" id="PIRNR009376"/>
    </source>
</evidence>
<reference evidence="11" key="1">
    <citation type="submission" date="2021-01" db="UniProtKB">
        <authorList>
            <consortium name="EnsemblMetazoa"/>
        </authorList>
    </citation>
    <scope>IDENTIFICATION</scope>
</reference>
<dbReference type="OrthoDB" id="14911at2759"/>
<dbReference type="EnsemblMetazoa" id="XM_022817112">
    <property type="protein sequence ID" value="XP_022672847"/>
    <property type="gene ID" value="LOC111255302"/>
</dbReference>
<dbReference type="InterPro" id="IPR015679">
    <property type="entry name" value="PLipase_D_fam"/>
</dbReference>
<dbReference type="GO" id="GO:0004630">
    <property type="term" value="F:phospholipase D activity"/>
    <property type="evidence" value="ECO:0007669"/>
    <property type="project" value="UniProtKB-UniRule"/>
</dbReference>
<sequence>MDDHSIASNDMDPTKTEDKEFSELETSYDDDDGNDEAGRPESERDNRVPRLSRVVTAAEVGNGVGLNQPSNVPFTRLYEPPISLAEASEYFYIPGVPVIVSCCKLEGDSIATSMIQSHVYGYELVHGDFKWTIRKRYKHFIDLHAALKLYRATMAVPLPSRSHQRRRRSFVEGTANKRLLPRISKIPDTMLAADQVSKRHKELATYLRGLLSIPAYRNHPKTVEFLEISPYSFLKSTGAKGKESLVSKRAGGHKPHSCLLHFHMLWFNCMTRWRRRWLIARDTYVLSLHPVTGAIRAVLLMDKDFTLESGLLSGLQMTNSQRSLCIDVWTRREKREWSDHIHRMKETTAKGFVERNALNSFAPVRKQTYTRWYVDGAMYMKAVANALENAETEIFITDWWLTPEIYLKRPPGDSPYWRLDEILKRKAESGVHVFIMLYKEVKSALNINSFYSKRKITGLHKNIRVFRHPDHMKEGVLLWAHHEKLVIVDQKFAFFGGIDLCYGRWDDALHRLTDTAPTETFKITRTLPETRSQSSEDQGNVKHSAVNDEPPPCYEDQIDEPSLFSTAVTNRSLQKRQSDQTAKYDNTQIRPSIYFDQETWKIINPDAGDHLTNGRMKLLQAKRRLSALIVFQNVRRETYRRSLGDLVDCVSHTNTEFIPDEEKLASFVNEDARFWLGKDYTNFIFKDVTNMHQPFAEHIDRTRTPRMPWHDIGGLVIGRAARDLARHFIQRWNFVKNNKAKRNDFYPWLLPMSYDVAEEFDVGKCEEWFGKLYRCEVQALRSASSWSVGIREREHSIEDAYVELIKNAKYYIYIENQFFISMKPGGMVYNRVADTLYERILKAYCANEKFRVYIVLPLLPAFEGEVGTPSGASIQAITHWNYASLCRGPNSLLARLEQKMENPRDYVAFFGLRKHDILNGIPVTELVYVHSKLMIVDDSQVIMGSANINDRSLLGTRDSEIAALLRDQHFYSASFDGQPVKVGAYATSLRQWIFREHLGGFTKVDDPVSDDFFNNTWKRIAKNNTRIFEHVFRPLPTDSVATFAELRNYLNQPSLVKKDPKAAIEELKKIAGHLVELPEKFLVNQSLTPAPGTKEHLLPMALWT</sequence>
<dbReference type="InterPro" id="IPR001736">
    <property type="entry name" value="PLipase_D/transphosphatidylase"/>
</dbReference>
<dbReference type="RefSeq" id="XP_022672847.1">
    <property type="nucleotide sequence ID" value="XM_022817112.1"/>
</dbReference>
<dbReference type="KEGG" id="vde:111255302"/>
<dbReference type="InterPro" id="IPR025202">
    <property type="entry name" value="PLD-like_dom"/>
</dbReference>
<evidence type="ECO:0000313" key="11">
    <source>
        <dbReference type="EnsemblMetazoa" id="XP_022672847"/>
    </source>
</evidence>
<dbReference type="InParanoid" id="A0A7M7KWP8"/>
<dbReference type="GO" id="GO:0060627">
    <property type="term" value="P:regulation of vesicle-mediated transport"/>
    <property type="evidence" value="ECO:0007669"/>
    <property type="project" value="TreeGrafter"/>
</dbReference>
<dbReference type="GeneID" id="111255302"/>
<dbReference type="InterPro" id="IPR001683">
    <property type="entry name" value="PX_dom"/>
</dbReference>
<dbReference type="PANTHER" id="PTHR18896">
    <property type="entry name" value="PHOSPHOLIPASE D"/>
    <property type="match status" value="1"/>
</dbReference>
<feature type="compositionally biased region" description="Acidic residues" evidence="8">
    <location>
        <begin position="26"/>
        <end position="35"/>
    </location>
</feature>
<dbReference type="InterPro" id="IPR036871">
    <property type="entry name" value="PX_dom_sf"/>
</dbReference>
<comment type="catalytic activity">
    <reaction evidence="1 7">
        <text>a 1,2-diacyl-sn-glycero-3-phosphocholine + H2O = a 1,2-diacyl-sn-glycero-3-phosphate + choline + H(+)</text>
        <dbReference type="Rhea" id="RHEA:14445"/>
        <dbReference type="ChEBI" id="CHEBI:15354"/>
        <dbReference type="ChEBI" id="CHEBI:15377"/>
        <dbReference type="ChEBI" id="CHEBI:15378"/>
        <dbReference type="ChEBI" id="CHEBI:57643"/>
        <dbReference type="ChEBI" id="CHEBI:58608"/>
        <dbReference type="EC" id="3.1.4.4"/>
    </reaction>
</comment>
<feature type="domain" description="PLD phosphodiesterase" evidence="9">
    <location>
        <begin position="925"/>
        <end position="952"/>
    </location>
</feature>
<feature type="compositionally biased region" description="Basic and acidic residues" evidence="8">
    <location>
        <begin position="12"/>
        <end position="22"/>
    </location>
</feature>
<dbReference type="CDD" id="cd01254">
    <property type="entry name" value="PH_PLD"/>
    <property type="match status" value="1"/>
</dbReference>
<protein>
    <recommendedName>
        <fullName evidence="7">Phospholipase</fullName>
        <ecNumber evidence="7">3.1.4.4</ecNumber>
    </recommendedName>
</protein>
<dbReference type="SMART" id="SM00312">
    <property type="entry name" value="PX"/>
    <property type="match status" value="1"/>
</dbReference>
<keyword evidence="3" id="KW-0677">Repeat</keyword>
<feature type="compositionally biased region" description="Polar residues" evidence="8">
    <location>
        <begin position="523"/>
        <end position="538"/>
    </location>
</feature>
<evidence type="ECO:0000256" key="3">
    <source>
        <dbReference type="ARBA" id="ARBA00022737"/>
    </source>
</evidence>
<dbReference type="SUPFAM" id="SSF64268">
    <property type="entry name" value="PX domain"/>
    <property type="match status" value="1"/>
</dbReference>
<dbReference type="GO" id="GO:0035091">
    <property type="term" value="F:phosphatidylinositol binding"/>
    <property type="evidence" value="ECO:0007669"/>
    <property type="project" value="InterPro"/>
</dbReference>
<dbReference type="Gene3D" id="3.30.1520.10">
    <property type="entry name" value="Phox-like domain"/>
    <property type="match status" value="1"/>
</dbReference>
<dbReference type="EnsemblMetazoa" id="XM_022817111">
    <property type="protein sequence ID" value="XP_022672846"/>
    <property type="gene ID" value="LOC111255302"/>
</dbReference>
<dbReference type="SMART" id="SM00155">
    <property type="entry name" value="PLDc"/>
    <property type="match status" value="2"/>
</dbReference>
<dbReference type="PANTHER" id="PTHR18896:SF76">
    <property type="entry name" value="PHOSPHOLIPASE"/>
    <property type="match status" value="1"/>
</dbReference>
<accession>A0A7M7KWP8</accession>
<comment type="similarity">
    <text evidence="2 7">Belongs to the phospholipase D family.</text>
</comment>
<organism evidence="11 12">
    <name type="scientific">Varroa destructor</name>
    <name type="common">Honeybee mite</name>
    <dbReference type="NCBI Taxonomy" id="109461"/>
    <lineage>
        <taxon>Eukaryota</taxon>
        <taxon>Metazoa</taxon>
        <taxon>Ecdysozoa</taxon>
        <taxon>Arthropoda</taxon>
        <taxon>Chelicerata</taxon>
        <taxon>Arachnida</taxon>
        <taxon>Acari</taxon>
        <taxon>Parasitiformes</taxon>
        <taxon>Mesostigmata</taxon>
        <taxon>Gamasina</taxon>
        <taxon>Dermanyssoidea</taxon>
        <taxon>Varroidae</taxon>
        <taxon>Varroa</taxon>
    </lineage>
</organism>
<keyword evidence="5 7" id="KW-0442">Lipid degradation</keyword>
<evidence type="ECO:0000256" key="1">
    <source>
        <dbReference type="ARBA" id="ARBA00000798"/>
    </source>
</evidence>
<keyword evidence="4 7" id="KW-0378">Hydrolase</keyword>
<dbReference type="Pfam" id="PF13091">
    <property type="entry name" value="PLDc_2"/>
    <property type="match status" value="1"/>
</dbReference>
<feature type="compositionally biased region" description="Basic and acidic residues" evidence="8">
    <location>
        <begin position="36"/>
        <end position="48"/>
    </location>
</feature>
<evidence type="ECO:0000256" key="8">
    <source>
        <dbReference type="SAM" id="MobiDB-lite"/>
    </source>
</evidence>
<dbReference type="EC" id="3.1.4.4" evidence="7"/>
<dbReference type="InterPro" id="IPR016555">
    <property type="entry name" value="PLipase_D_euk"/>
</dbReference>
<feature type="region of interest" description="Disordered" evidence="8">
    <location>
        <begin position="1"/>
        <end position="51"/>
    </location>
</feature>
<dbReference type="FunCoup" id="A0A7M7KWP8">
    <property type="interactions" value="992"/>
</dbReference>
<dbReference type="PROSITE" id="PS50035">
    <property type="entry name" value="PLD"/>
    <property type="match status" value="2"/>
</dbReference>
<name>A0A7M7KWP8_VARDE</name>
<dbReference type="GO" id="GO:0006654">
    <property type="term" value="P:phosphatidic acid biosynthetic process"/>
    <property type="evidence" value="ECO:0007669"/>
    <property type="project" value="InterPro"/>
</dbReference>
<keyword evidence="12" id="KW-1185">Reference proteome</keyword>
<dbReference type="CDD" id="cd09138">
    <property type="entry name" value="PLDc_vPLD1_2_yPLD_like_1"/>
    <property type="match status" value="1"/>
</dbReference>
<evidence type="ECO:0000259" key="10">
    <source>
        <dbReference type="PROSITE" id="PS50195"/>
    </source>
</evidence>
<dbReference type="Pfam" id="PF00614">
    <property type="entry name" value="PLDc"/>
    <property type="match status" value="1"/>
</dbReference>
<evidence type="ECO:0000256" key="4">
    <source>
        <dbReference type="ARBA" id="ARBA00022801"/>
    </source>
</evidence>
<dbReference type="PIRSF" id="PIRSF009376">
    <property type="entry name" value="Phospholipase_D_euk"/>
    <property type="match status" value="1"/>
</dbReference>
<dbReference type="GO" id="GO:0035556">
    <property type="term" value="P:intracellular signal transduction"/>
    <property type="evidence" value="ECO:0007669"/>
    <property type="project" value="InterPro"/>
</dbReference>
<dbReference type="RefSeq" id="XP_022672846.1">
    <property type="nucleotide sequence ID" value="XM_022817111.1"/>
</dbReference>
<dbReference type="AlphaFoldDB" id="A0A7M7KWP8"/>
<evidence type="ECO:0000313" key="12">
    <source>
        <dbReference type="Proteomes" id="UP000594260"/>
    </source>
</evidence>
<evidence type="ECO:0000256" key="5">
    <source>
        <dbReference type="ARBA" id="ARBA00022963"/>
    </source>
</evidence>
<dbReference type="Gene3D" id="3.30.870.10">
    <property type="entry name" value="Endonuclease Chain A"/>
    <property type="match status" value="3"/>
</dbReference>
<feature type="domain" description="PLD phosphodiesterase" evidence="9">
    <location>
        <begin position="477"/>
        <end position="504"/>
    </location>
</feature>
<keyword evidence="6" id="KW-0443">Lipid metabolism</keyword>
<dbReference type="CDD" id="cd09141">
    <property type="entry name" value="PLDc_vPLD1_2_yPLD_like_2"/>
    <property type="match status" value="1"/>
</dbReference>
<dbReference type="GO" id="GO:0009395">
    <property type="term" value="P:phospholipid catabolic process"/>
    <property type="evidence" value="ECO:0007669"/>
    <property type="project" value="TreeGrafter"/>
</dbReference>
<feature type="domain" description="PX" evidence="10">
    <location>
        <begin position="98"/>
        <end position="233"/>
    </location>
</feature>
<dbReference type="Pfam" id="PF00787">
    <property type="entry name" value="PX"/>
    <property type="match status" value="1"/>
</dbReference>
<evidence type="ECO:0000259" key="9">
    <source>
        <dbReference type="PROSITE" id="PS50035"/>
    </source>
</evidence>
<dbReference type="EnsemblMetazoa" id="XM_022817109">
    <property type="protein sequence ID" value="XP_022672844"/>
    <property type="gene ID" value="LOC111255302"/>
</dbReference>
<dbReference type="PROSITE" id="PS50195">
    <property type="entry name" value="PX"/>
    <property type="match status" value="1"/>
</dbReference>
<dbReference type="RefSeq" id="XP_022672844.1">
    <property type="nucleotide sequence ID" value="XM_022817109.1"/>
</dbReference>
<proteinExistence type="inferred from homology"/>
<dbReference type="OMA" id="EWRLDQI"/>
<dbReference type="CTD" id="35554"/>
<feature type="region of interest" description="Disordered" evidence="8">
    <location>
        <begin position="523"/>
        <end position="558"/>
    </location>
</feature>
<dbReference type="FunFam" id="3.30.870.10:FF:000011">
    <property type="entry name" value="Phospholipase"/>
    <property type="match status" value="1"/>
</dbReference>
<dbReference type="Proteomes" id="UP000594260">
    <property type="component" value="Unplaced"/>
</dbReference>
<evidence type="ECO:0000256" key="6">
    <source>
        <dbReference type="ARBA" id="ARBA00023098"/>
    </source>
</evidence>